<gene>
    <name evidence="2" type="ORF">F7R91_34415</name>
</gene>
<dbReference type="RefSeq" id="WP_150956211.1">
    <property type="nucleotide sequence ID" value="NZ_VZRB01000037.1"/>
</dbReference>
<dbReference type="EMBL" id="VZRB01000037">
    <property type="protein sequence ID" value="KAB1140839.1"/>
    <property type="molecule type" value="Genomic_DNA"/>
</dbReference>
<comment type="caution">
    <text evidence="2">The sequence shown here is derived from an EMBL/GenBank/DDBJ whole genome shotgun (WGS) entry which is preliminary data.</text>
</comment>
<reference evidence="2 3" key="1">
    <citation type="submission" date="2019-09" db="EMBL/GenBank/DDBJ databases">
        <title>Screening of Novel Bioactive Compounds from Soil-Associated.</title>
        <authorList>
            <person name="Zhao S."/>
        </authorList>
    </citation>
    <scope>NUCLEOTIDE SEQUENCE [LARGE SCALE GENOMIC DNA]</scope>
    <source>
        <strain evidence="2 3">HIT-DPA4</strain>
    </source>
</reference>
<sequence length="60" mass="6288">MAQARSADTGVPNGIGEDSGTTDPEPGPVPAQQHKATYHATGLLRGRLVRPQPGRRVGAW</sequence>
<evidence type="ECO:0000313" key="2">
    <source>
        <dbReference type="EMBL" id="KAB1140839.1"/>
    </source>
</evidence>
<evidence type="ECO:0000313" key="3">
    <source>
        <dbReference type="Proteomes" id="UP000442707"/>
    </source>
</evidence>
<evidence type="ECO:0000256" key="1">
    <source>
        <dbReference type="SAM" id="MobiDB-lite"/>
    </source>
</evidence>
<proteinExistence type="predicted"/>
<feature type="region of interest" description="Disordered" evidence="1">
    <location>
        <begin position="1"/>
        <end position="40"/>
    </location>
</feature>
<accession>A0A6H9USB5</accession>
<dbReference type="AlphaFoldDB" id="A0A6H9USB5"/>
<dbReference type="Proteomes" id="UP000442707">
    <property type="component" value="Unassembled WGS sequence"/>
</dbReference>
<protein>
    <submittedName>
        <fullName evidence="2">Uncharacterized protein</fullName>
    </submittedName>
</protein>
<organism evidence="2 3">
    <name type="scientific">Streptomyces luteolifulvus</name>
    <dbReference type="NCBI Taxonomy" id="2615112"/>
    <lineage>
        <taxon>Bacteria</taxon>
        <taxon>Bacillati</taxon>
        <taxon>Actinomycetota</taxon>
        <taxon>Actinomycetes</taxon>
        <taxon>Kitasatosporales</taxon>
        <taxon>Streptomycetaceae</taxon>
        <taxon>Streptomyces</taxon>
    </lineage>
</organism>
<name>A0A6H9USB5_9ACTN</name>
<keyword evidence="3" id="KW-1185">Reference proteome</keyword>